<dbReference type="PANTHER" id="PTHR45727">
    <property type="entry name" value="NPC INTRACELLULAR CHOLESTEROL TRANSPORTER 1"/>
    <property type="match status" value="1"/>
</dbReference>
<dbReference type="GO" id="GO:0015485">
    <property type="term" value="F:cholesterol binding"/>
    <property type="evidence" value="ECO:0007669"/>
    <property type="project" value="TreeGrafter"/>
</dbReference>
<feature type="transmembrane region" description="Helical" evidence="17">
    <location>
        <begin position="1275"/>
        <end position="1293"/>
    </location>
</feature>
<feature type="chain" id="PRO_5040234114" description="SSD domain-containing protein" evidence="18">
    <location>
        <begin position="34"/>
        <end position="1403"/>
    </location>
</feature>
<dbReference type="Pfam" id="PF16414">
    <property type="entry name" value="NPC1_N"/>
    <property type="match status" value="1"/>
</dbReference>
<comment type="similarity">
    <text evidence="2">Belongs to the patched family.</text>
</comment>
<keyword evidence="6 18" id="KW-0732">Signal</keyword>
<dbReference type="SUPFAM" id="SSF82866">
    <property type="entry name" value="Multidrug efflux transporter AcrB transmembrane domain"/>
    <property type="match status" value="2"/>
</dbReference>
<keyword evidence="13" id="KW-0325">Glycoprotein</keyword>
<feature type="transmembrane region" description="Helical" evidence="17">
    <location>
        <begin position="1305"/>
        <end position="1329"/>
    </location>
</feature>
<comment type="subcellular location">
    <subcellularLocation>
        <location evidence="1">Endomembrane system</location>
        <topology evidence="1">Multi-pass membrane protein</topology>
    </subcellularLocation>
</comment>
<dbReference type="PROSITE" id="PS50156">
    <property type="entry name" value="SSD"/>
    <property type="match status" value="1"/>
</dbReference>
<accession>A0A9N9SIF4</accession>
<dbReference type="InterPro" id="IPR053956">
    <property type="entry name" value="NPC1_MLD"/>
</dbReference>
<feature type="domain" description="SSD" evidence="19">
    <location>
        <begin position="718"/>
        <end position="883"/>
    </location>
</feature>
<evidence type="ECO:0000256" key="3">
    <source>
        <dbReference type="ARBA" id="ARBA00022448"/>
    </source>
</evidence>
<comment type="catalytic activity">
    <reaction evidence="15">
        <text>cholesterol(in) = cholesterol(out)</text>
        <dbReference type="Rhea" id="RHEA:39747"/>
        <dbReference type="ChEBI" id="CHEBI:16113"/>
    </reaction>
</comment>
<keyword evidence="21" id="KW-1185">Reference proteome</keyword>
<dbReference type="GO" id="GO:0030301">
    <property type="term" value="P:cholesterol transport"/>
    <property type="evidence" value="ECO:0007669"/>
    <property type="project" value="UniProtKB-ARBA"/>
</dbReference>
<feature type="region of interest" description="Disordered" evidence="16">
    <location>
        <begin position="369"/>
        <end position="410"/>
    </location>
</feature>
<dbReference type="GO" id="GO:0042632">
    <property type="term" value="P:cholesterol homeostasis"/>
    <property type="evidence" value="ECO:0007669"/>
    <property type="project" value="TreeGrafter"/>
</dbReference>
<dbReference type="Gene3D" id="1.20.1640.10">
    <property type="entry name" value="Multidrug efflux transporter AcrB transmembrane domain"/>
    <property type="match status" value="2"/>
</dbReference>
<keyword evidence="9" id="KW-0443">Lipid metabolism</keyword>
<evidence type="ECO:0000256" key="4">
    <source>
        <dbReference type="ARBA" id="ARBA00022548"/>
    </source>
</evidence>
<keyword evidence="5 17" id="KW-0812">Transmembrane</keyword>
<reference evidence="20" key="2">
    <citation type="submission" date="2022-10" db="EMBL/GenBank/DDBJ databases">
        <authorList>
            <consortium name="ENA_rothamsted_submissions"/>
            <consortium name="culmorum"/>
            <person name="King R."/>
        </authorList>
    </citation>
    <scope>NUCLEOTIDE SEQUENCE</scope>
</reference>
<keyword evidence="3" id="KW-0813">Transport</keyword>
<organism evidence="20 21">
    <name type="scientific">Phaedon cochleariae</name>
    <name type="common">Mustard beetle</name>
    <dbReference type="NCBI Taxonomy" id="80249"/>
    <lineage>
        <taxon>Eukaryota</taxon>
        <taxon>Metazoa</taxon>
        <taxon>Ecdysozoa</taxon>
        <taxon>Arthropoda</taxon>
        <taxon>Hexapoda</taxon>
        <taxon>Insecta</taxon>
        <taxon>Pterygota</taxon>
        <taxon>Neoptera</taxon>
        <taxon>Endopterygota</taxon>
        <taxon>Coleoptera</taxon>
        <taxon>Polyphaga</taxon>
        <taxon>Cucujiformia</taxon>
        <taxon>Chrysomeloidea</taxon>
        <taxon>Chrysomelidae</taxon>
        <taxon>Chrysomelinae</taxon>
        <taxon>Chrysomelini</taxon>
        <taxon>Phaedon</taxon>
    </lineage>
</organism>
<sequence length="1403" mass="156901">MAFSKNIRFLPRTLQCFCCFLIFSSIAISKISAATNNDSASRRDASKGQCVWYGECNLTPVSNTKQNCPYNGPPKPLNGTGIEILKRRCPDIDPASTCCDSDQLHTLEKNLELPDTMLGRCPSCMANFLRHICHMTCSPNQAEFMKVNSTTVNPKTNKTYISELDVYISNEYITGTFNSCIQVSVPSTGRKALDLMCGDWGASRCTPLRWFMYMGNKKTPQVPFQINWHNQTGSKKGFVPMDPTTVPCSKALNANTPACNCVDCEDSCPAPPPQPPPPQPFKLAGYDGYAFLMVVVFVVGSVMFLVMVTACSRRTDDLGVKMHNYERELFQTEPENRAEDCQVGLVNGHRSDELRASVARRLAVADHHSSQVALGEGEESPLQSSKRSSMTSEMGHELETHSINKSSDDYDKPSSFIEKLGANTDTYLQKGFEKWGTFCAERPWLILFLGACLVMGLGHGIKYLKIVTDPVELWASPTSRSRVEKEYFDSHFEPFYRTEMVIIRAVNLSYIHHNTSDGIITFGPAFNDTFLKSVRELQEKIKAVGEGTPYSFDKICFAPLRKEDQSDTSVEECVVQSIWGYYQDDVDNFDETGFDPLHYPTNYLDKFIKCASNPYDPLDCLAPFGGPVDPAVALGGFLQPGESLAKDPDYKNATAVILTFIVNNYHNKSLLSPAMEWEKEYIAFMKNYTEHEKPYFMDLAFTSERSIMDELDRESQSDVLTILISYLIMFVYIAVSLGQVNSCSRLLIDSKVTLGLGGVIIVLASVISSVGMFAFIGIPATLIIIEVIPFLVLAVGVDNIFILVQTHQRDTRKPNETHAQHIGRTLGQVGPSMLLTSASESCCFFLGSLSDMPAVRAFALYAGMALLFDFLLQITFDIFCFIRGSKKNEPTPAGQEGILYTFFKSIYVPVLMNKSVRCAVMIIFFGWLCSSIAIVPHVEIGLDQELSMPEDSFVLKYFRFLKDYLSIGPPMYFVVKSGLNYSQPEAQNLICSGTYCNVDSLVTQIYGASKIPETTYISRPSTSWLDDYFDWADTPNCCKFRKDNHGFCPHDKSGCLPCNITFRPDNHRPVTEEFDRYVSFFLRDNPDDVCPKAGHAAYGQGVNYKLDATTQLSEVGASYFMAYHTILKSSEDYYESMRAARKISANLTNTVGVEVFPYSVFYVFYEQYLTMWPDTLFSLGVSLLAIFLVTFLLMGLDLFSSLVVIITITMIVVNLCGLMYWWSISLNAVSLVNLVMAVGISVEFCSHLVHCFSVSIQPSRVDRAADALTRMGSSIFSGITLTKFGGIIVLYFAKSQIFQVFYFRMYLGIVLYGAAHGLIFLPVLLSFIGSPMNKEKLAKHRTLNGEHFQETHFGRLFIASVMPRRRRIQSQPHLEGPTEPTVVSPLLPSTSQISYDAIVPAYT</sequence>
<keyword evidence="12" id="KW-1207">Sterol metabolism</keyword>
<dbReference type="InterPro" id="IPR000731">
    <property type="entry name" value="SSD"/>
</dbReference>
<gene>
    <name evidence="20" type="ORF">PHAECO_LOCUS12197</name>
</gene>
<evidence type="ECO:0000256" key="13">
    <source>
        <dbReference type="ARBA" id="ARBA00023180"/>
    </source>
</evidence>
<feature type="transmembrane region" description="Helical" evidence="17">
    <location>
        <begin position="1147"/>
        <end position="1165"/>
    </location>
</feature>
<evidence type="ECO:0000313" key="21">
    <source>
        <dbReference type="Proteomes" id="UP001153737"/>
    </source>
</evidence>
<evidence type="ECO:0000313" key="20">
    <source>
        <dbReference type="EMBL" id="CAG9824577.1"/>
    </source>
</evidence>
<keyword evidence="10 17" id="KW-0472">Membrane</keyword>
<dbReference type="GO" id="GO:0005886">
    <property type="term" value="C:plasma membrane"/>
    <property type="evidence" value="ECO:0007669"/>
    <property type="project" value="TreeGrafter"/>
</dbReference>
<dbReference type="InterPro" id="IPR032190">
    <property type="entry name" value="NPC1_N"/>
</dbReference>
<dbReference type="GO" id="GO:0005319">
    <property type="term" value="F:lipid transporter activity"/>
    <property type="evidence" value="ECO:0007669"/>
    <property type="project" value="InterPro"/>
</dbReference>
<dbReference type="OrthoDB" id="6510177at2759"/>
<evidence type="ECO:0000256" key="17">
    <source>
        <dbReference type="SAM" id="Phobius"/>
    </source>
</evidence>
<evidence type="ECO:0000256" key="10">
    <source>
        <dbReference type="ARBA" id="ARBA00023136"/>
    </source>
</evidence>
<dbReference type="EMBL" id="OU896714">
    <property type="protein sequence ID" value="CAG9824577.1"/>
    <property type="molecule type" value="Genomic_DNA"/>
</dbReference>
<feature type="transmembrane region" description="Helical" evidence="17">
    <location>
        <begin position="1177"/>
        <end position="1195"/>
    </location>
</feature>
<evidence type="ECO:0000256" key="12">
    <source>
        <dbReference type="ARBA" id="ARBA00023166"/>
    </source>
</evidence>
<reference evidence="20" key="1">
    <citation type="submission" date="2022-01" db="EMBL/GenBank/DDBJ databases">
        <authorList>
            <person name="King R."/>
        </authorList>
    </citation>
    <scope>NUCLEOTIDE SEQUENCE</scope>
</reference>
<feature type="transmembrane region" description="Helical" evidence="17">
    <location>
        <begin position="1202"/>
        <end position="1222"/>
    </location>
</feature>
<feature type="compositionally biased region" description="Polar residues" evidence="16">
    <location>
        <begin position="381"/>
        <end position="392"/>
    </location>
</feature>
<feature type="transmembrane region" description="Helical" evidence="17">
    <location>
        <begin position="1234"/>
        <end position="1254"/>
    </location>
</feature>
<dbReference type="Pfam" id="PF12349">
    <property type="entry name" value="Sterol-sensing"/>
    <property type="match status" value="1"/>
</dbReference>
<keyword evidence="14" id="KW-0753">Steroid metabolism</keyword>
<evidence type="ECO:0000256" key="18">
    <source>
        <dbReference type="SAM" id="SignalP"/>
    </source>
</evidence>
<keyword evidence="7 17" id="KW-1133">Transmembrane helix</keyword>
<evidence type="ECO:0000256" key="9">
    <source>
        <dbReference type="ARBA" id="ARBA00023098"/>
    </source>
</evidence>
<evidence type="ECO:0000256" key="14">
    <source>
        <dbReference type="ARBA" id="ARBA00023221"/>
    </source>
</evidence>
<keyword evidence="11" id="KW-1015">Disulfide bond</keyword>
<dbReference type="Proteomes" id="UP001153737">
    <property type="component" value="Chromosome 8"/>
</dbReference>
<dbReference type="GO" id="GO:0008203">
    <property type="term" value="P:cholesterol metabolic process"/>
    <property type="evidence" value="ECO:0007669"/>
    <property type="project" value="UniProtKB-KW"/>
</dbReference>
<dbReference type="FunFam" id="1.20.1640.10:FF:000010">
    <property type="entry name" value="NPC intracellular cholesterol transporter 1"/>
    <property type="match status" value="1"/>
</dbReference>
<name>A0A9N9SIF4_PHACE</name>
<evidence type="ECO:0000256" key="2">
    <source>
        <dbReference type="ARBA" id="ARBA00005585"/>
    </source>
</evidence>
<evidence type="ECO:0000256" key="15">
    <source>
        <dbReference type="ARBA" id="ARBA00034049"/>
    </source>
</evidence>
<evidence type="ECO:0000256" key="1">
    <source>
        <dbReference type="ARBA" id="ARBA00004127"/>
    </source>
</evidence>
<feature type="transmembrane region" description="Helical" evidence="17">
    <location>
        <begin position="859"/>
        <end position="882"/>
    </location>
</feature>
<dbReference type="PANTHER" id="PTHR45727:SF2">
    <property type="entry name" value="NPC INTRACELLULAR CHOLESTEROL TRANSPORTER 1"/>
    <property type="match status" value="1"/>
</dbReference>
<feature type="signal peptide" evidence="18">
    <location>
        <begin position="1"/>
        <end position="33"/>
    </location>
</feature>
<feature type="transmembrane region" description="Helical" evidence="17">
    <location>
        <begin position="918"/>
        <end position="937"/>
    </location>
</feature>
<evidence type="ECO:0000256" key="16">
    <source>
        <dbReference type="SAM" id="MobiDB-lite"/>
    </source>
</evidence>
<dbReference type="InterPro" id="IPR004765">
    <property type="entry name" value="NPC1-like"/>
</dbReference>
<keyword evidence="4" id="KW-0153">Cholesterol metabolism</keyword>
<feature type="compositionally biased region" description="Basic and acidic residues" evidence="16">
    <location>
        <begin position="394"/>
        <end position="410"/>
    </location>
</feature>
<evidence type="ECO:0000256" key="8">
    <source>
        <dbReference type="ARBA" id="ARBA00023055"/>
    </source>
</evidence>
<evidence type="ECO:0000256" key="5">
    <source>
        <dbReference type="ARBA" id="ARBA00022692"/>
    </source>
</evidence>
<feature type="transmembrane region" description="Helical" evidence="17">
    <location>
        <begin position="719"/>
        <end position="740"/>
    </location>
</feature>
<dbReference type="GO" id="GO:0030299">
    <property type="term" value="P:intestinal cholesterol absorption"/>
    <property type="evidence" value="ECO:0007669"/>
    <property type="project" value="TreeGrafter"/>
</dbReference>
<feature type="transmembrane region" description="Helical" evidence="17">
    <location>
        <begin position="782"/>
        <end position="804"/>
    </location>
</feature>
<evidence type="ECO:0000256" key="7">
    <source>
        <dbReference type="ARBA" id="ARBA00022989"/>
    </source>
</evidence>
<protein>
    <recommendedName>
        <fullName evidence="19">SSD domain-containing protein</fullName>
    </recommendedName>
</protein>
<dbReference type="Pfam" id="PF22314">
    <property type="entry name" value="NPC1_MLD"/>
    <property type="match status" value="1"/>
</dbReference>
<keyword evidence="8" id="KW-0445">Lipid transport</keyword>
<dbReference type="NCBIfam" id="TIGR00917">
    <property type="entry name" value="2A060601"/>
    <property type="match status" value="1"/>
</dbReference>
<feature type="transmembrane region" description="Helical" evidence="17">
    <location>
        <begin position="289"/>
        <end position="312"/>
    </location>
</feature>
<evidence type="ECO:0000256" key="6">
    <source>
        <dbReference type="ARBA" id="ARBA00022729"/>
    </source>
</evidence>
<feature type="transmembrane region" description="Helical" evidence="17">
    <location>
        <begin position="444"/>
        <end position="461"/>
    </location>
</feature>
<feature type="transmembrane region" description="Helical" evidence="17">
    <location>
        <begin position="752"/>
        <end position="776"/>
    </location>
</feature>
<evidence type="ECO:0000256" key="11">
    <source>
        <dbReference type="ARBA" id="ARBA00023157"/>
    </source>
</evidence>
<dbReference type="InterPro" id="IPR053958">
    <property type="entry name" value="HMGCR/SNAP/NPC1-like_SSD"/>
</dbReference>
<proteinExistence type="inferred from homology"/>
<evidence type="ECO:0000259" key="19">
    <source>
        <dbReference type="PROSITE" id="PS50156"/>
    </source>
</evidence>
<dbReference type="GO" id="GO:0012505">
    <property type="term" value="C:endomembrane system"/>
    <property type="evidence" value="ECO:0007669"/>
    <property type="project" value="UniProtKB-SubCell"/>
</dbReference>
<dbReference type="FunFam" id="1.20.1640.10:FF:000008">
    <property type="entry name" value="NPC intracellular cholesterol transporter 1"/>
    <property type="match status" value="1"/>
</dbReference>